<dbReference type="Pfam" id="PF01594">
    <property type="entry name" value="AI-2E_transport"/>
    <property type="match status" value="1"/>
</dbReference>
<feature type="transmembrane region" description="Helical" evidence="6">
    <location>
        <begin position="244"/>
        <end position="263"/>
    </location>
</feature>
<gene>
    <name evidence="7" type="ORF">E2F43_17630</name>
</gene>
<keyword evidence="4 6" id="KW-1133">Transmembrane helix</keyword>
<evidence type="ECO:0000256" key="5">
    <source>
        <dbReference type="ARBA" id="ARBA00023136"/>
    </source>
</evidence>
<comment type="caution">
    <text evidence="7">The sequence shown here is derived from an EMBL/GenBank/DDBJ whole genome shotgun (WGS) entry which is preliminary data.</text>
</comment>
<protein>
    <submittedName>
        <fullName evidence="7">AI-2E family transporter</fullName>
    </submittedName>
</protein>
<comment type="subcellular location">
    <subcellularLocation>
        <location evidence="1">Membrane</location>
        <topology evidence="1">Multi-pass membrane protein</topology>
    </subcellularLocation>
</comment>
<accession>A0A4V2ZWZ2</accession>
<dbReference type="InterPro" id="IPR002549">
    <property type="entry name" value="AI-2E-like"/>
</dbReference>
<proteinExistence type="inferred from homology"/>
<evidence type="ECO:0000256" key="6">
    <source>
        <dbReference type="SAM" id="Phobius"/>
    </source>
</evidence>
<keyword evidence="5 6" id="KW-0472">Membrane</keyword>
<evidence type="ECO:0000256" key="4">
    <source>
        <dbReference type="ARBA" id="ARBA00022989"/>
    </source>
</evidence>
<dbReference type="EMBL" id="SMSE01000004">
    <property type="protein sequence ID" value="TDG12218.1"/>
    <property type="molecule type" value="Genomic_DNA"/>
</dbReference>
<feature type="transmembrane region" description="Helical" evidence="6">
    <location>
        <begin position="270"/>
        <end position="294"/>
    </location>
</feature>
<feature type="transmembrane region" description="Helical" evidence="6">
    <location>
        <begin position="57"/>
        <end position="82"/>
    </location>
</feature>
<evidence type="ECO:0000256" key="2">
    <source>
        <dbReference type="ARBA" id="ARBA00009773"/>
    </source>
</evidence>
<evidence type="ECO:0000313" key="8">
    <source>
        <dbReference type="Proteomes" id="UP000295554"/>
    </source>
</evidence>
<evidence type="ECO:0000256" key="1">
    <source>
        <dbReference type="ARBA" id="ARBA00004141"/>
    </source>
</evidence>
<dbReference type="Proteomes" id="UP000295554">
    <property type="component" value="Unassembled WGS sequence"/>
</dbReference>
<reference evidence="7 8" key="1">
    <citation type="submission" date="2019-03" db="EMBL/GenBank/DDBJ databases">
        <title>Seongchinamella monodicae gen. nov., sp. nov., a novel member of the Gammaproteobacteria isolated from a tidal mudflat of beach.</title>
        <authorList>
            <person name="Yang H.G."/>
            <person name="Kang J.W."/>
            <person name="Lee S.D."/>
        </authorList>
    </citation>
    <scope>NUCLEOTIDE SEQUENCE [LARGE SCALE GENOMIC DNA]</scope>
    <source>
        <strain evidence="7 8">GH4-78</strain>
    </source>
</reference>
<feature type="transmembrane region" description="Helical" evidence="6">
    <location>
        <begin position="210"/>
        <end position="238"/>
    </location>
</feature>
<feature type="transmembrane region" description="Helical" evidence="6">
    <location>
        <begin position="306"/>
        <end position="335"/>
    </location>
</feature>
<keyword evidence="3 6" id="KW-0812">Transmembrane</keyword>
<dbReference type="GO" id="GO:0016020">
    <property type="term" value="C:membrane"/>
    <property type="evidence" value="ECO:0007669"/>
    <property type="project" value="UniProtKB-SubCell"/>
</dbReference>
<evidence type="ECO:0000313" key="7">
    <source>
        <dbReference type="EMBL" id="TDG12218.1"/>
    </source>
</evidence>
<keyword evidence="8" id="KW-1185">Reference proteome</keyword>
<feature type="transmembrane region" description="Helical" evidence="6">
    <location>
        <begin position="149"/>
        <end position="169"/>
    </location>
</feature>
<name>A0A4V2ZWZ2_9GAMM</name>
<dbReference type="PANTHER" id="PTHR21716">
    <property type="entry name" value="TRANSMEMBRANE PROTEIN"/>
    <property type="match status" value="1"/>
</dbReference>
<dbReference type="OrthoDB" id="5792512at2"/>
<sequence>MSSYRWPLALAVVVALGALLYLLQPILSPFVLGALIAYLGDPLVDRLEDKGVGRTLGVAIVFLLFSAIVAVALVFALPMLLVQLDALIGKIPQIYNWFIGEAVPWLQQRLDLPARKLPPVDWTGQLADNWQSVGRFTAQSLKKITGSGASMLLGLANLALVPVVAFYLMRDWNRLMKKALALFPLAWQETTVELASEADEVVGAFLRGQFLVMCALGVIYATGLWLVGLQLAMLLGVIAGLASIVPYLGFMVGIVASFIAAYAQFQDWTVLLWVGLVFAIGQAVESMLLTPVLVGDRIGLHPVAVIFALMAGGQIAGFVGVVLALPVAAVIMVFLRHAMYHYRSSDLYGGD</sequence>
<dbReference type="PANTHER" id="PTHR21716:SF64">
    <property type="entry name" value="AI-2 TRANSPORT PROTEIN TQSA"/>
    <property type="match status" value="1"/>
</dbReference>
<evidence type="ECO:0000256" key="3">
    <source>
        <dbReference type="ARBA" id="ARBA00022692"/>
    </source>
</evidence>
<comment type="similarity">
    <text evidence="2">Belongs to the autoinducer-2 exporter (AI-2E) (TC 2.A.86) family.</text>
</comment>
<dbReference type="GO" id="GO:0055085">
    <property type="term" value="P:transmembrane transport"/>
    <property type="evidence" value="ECO:0007669"/>
    <property type="project" value="TreeGrafter"/>
</dbReference>
<organism evidence="7 8">
    <name type="scientific">Seongchinamella unica</name>
    <dbReference type="NCBI Taxonomy" id="2547392"/>
    <lineage>
        <taxon>Bacteria</taxon>
        <taxon>Pseudomonadati</taxon>
        <taxon>Pseudomonadota</taxon>
        <taxon>Gammaproteobacteria</taxon>
        <taxon>Cellvibrionales</taxon>
        <taxon>Halieaceae</taxon>
        <taxon>Seongchinamella</taxon>
    </lineage>
</organism>
<dbReference type="AlphaFoldDB" id="A0A4V2ZWZ2"/>